<sequence length="630" mass="72654">MKNIFLTLSLFFFSFFYAQKDYSIANLNLDLLKKSNSVIISQDIHLEIDSYSSMTITEDKLITILNKKGLSALDAFAHYDKSTKIKNLTLTVYNTFGAELQKFKERDFTDVSVAGSVSLYTDNRVKYLDYIPSSYPITVHFEKQVKTSNTAFIKSFRPIQNYDQTIKESTFKIENNSGEILRSHPNEYSEAIKMEQLDENTVLYSIENLESIPREVYSPSLETYTPQIMFALNTFELEGQKGQASSWKDFGKWQYENLLKGQDELSESTVSEIKSLTSHLQSDAEKAEVVYDYVQNNTRYISVQIGLGGWKPIPAEEVDEKKYGDCKGLTNYTKALLSAVGVESIYCVVTAGDEIINIEEEFSSMQGNHVILTIPQENEENIWLECTSQDIPFDFLGTFTDNRRVLALTPDGGKIIKTPAYDDEVNFQKTEAKINIQNRDIIADVEIKTKGTQYDSRYSIADRTEKDIRSYYLNYFDNIKQLNLTDYRFQNNKEKIVFTESLKVVGENYVKIYGNDLILDVNPFNKFQVNLPQYATRKTPFVIERGFVDEDEFVFNTEGLALDTELKDIEFDSDFGSYRLSFSLNEDKLVVKRYLNLKKNNYDKSSYEDFVEFFSTISKFDNTKVSFKKV</sequence>
<evidence type="ECO:0000259" key="1">
    <source>
        <dbReference type="Pfam" id="PF12969"/>
    </source>
</evidence>
<dbReference type="Proteomes" id="UP000199296">
    <property type="component" value="Unassembled WGS sequence"/>
</dbReference>
<protein>
    <recommendedName>
        <fullName evidence="1">DUF3857 domain-containing protein</fullName>
    </recommendedName>
</protein>
<evidence type="ECO:0000313" key="2">
    <source>
        <dbReference type="EMBL" id="SDG54302.1"/>
    </source>
</evidence>
<keyword evidence="3" id="KW-1185">Reference proteome</keyword>
<gene>
    <name evidence="2" type="ORF">SAMN04488027_10348</name>
</gene>
<dbReference type="Gene3D" id="2.60.40.3140">
    <property type="match status" value="1"/>
</dbReference>
<dbReference type="RefSeq" id="WP_093365591.1">
    <property type="nucleotide sequence ID" value="NZ_FNCW01000003.1"/>
</dbReference>
<dbReference type="Pfam" id="PF12969">
    <property type="entry name" value="DUF3857"/>
    <property type="match status" value="1"/>
</dbReference>
<dbReference type="Gene3D" id="3.10.620.30">
    <property type="match status" value="1"/>
</dbReference>
<dbReference type="OrthoDB" id="8595007at2"/>
<dbReference type="SUPFAM" id="SSF54001">
    <property type="entry name" value="Cysteine proteinases"/>
    <property type="match status" value="1"/>
</dbReference>
<name>A0A1G7V3A9_9FLAO</name>
<dbReference type="Gene3D" id="2.60.120.1130">
    <property type="match status" value="1"/>
</dbReference>
<accession>A0A1G7V3A9</accession>
<dbReference type="STRING" id="470826.SAMN04488027_10348"/>
<reference evidence="2 3" key="1">
    <citation type="submission" date="2016-10" db="EMBL/GenBank/DDBJ databases">
        <authorList>
            <person name="de Groot N.N."/>
        </authorList>
    </citation>
    <scope>NUCLEOTIDE SEQUENCE [LARGE SCALE GENOMIC DNA]</scope>
    <source>
        <strain evidence="2 3">DSM 19803</strain>
    </source>
</reference>
<feature type="domain" description="DUF3857" evidence="1">
    <location>
        <begin position="53"/>
        <end position="205"/>
    </location>
</feature>
<evidence type="ECO:0000313" key="3">
    <source>
        <dbReference type="Proteomes" id="UP000199296"/>
    </source>
</evidence>
<organism evidence="2 3">
    <name type="scientific">Psychroflexus sediminis</name>
    <dbReference type="NCBI Taxonomy" id="470826"/>
    <lineage>
        <taxon>Bacteria</taxon>
        <taxon>Pseudomonadati</taxon>
        <taxon>Bacteroidota</taxon>
        <taxon>Flavobacteriia</taxon>
        <taxon>Flavobacteriales</taxon>
        <taxon>Flavobacteriaceae</taxon>
        <taxon>Psychroflexus</taxon>
    </lineage>
</organism>
<dbReference type="AlphaFoldDB" id="A0A1G7V3A9"/>
<proteinExistence type="predicted"/>
<dbReference type="EMBL" id="FNCW01000003">
    <property type="protein sequence ID" value="SDG54302.1"/>
    <property type="molecule type" value="Genomic_DNA"/>
</dbReference>
<dbReference type="InterPro" id="IPR038765">
    <property type="entry name" value="Papain-like_cys_pep_sf"/>
</dbReference>
<dbReference type="InterPro" id="IPR024618">
    <property type="entry name" value="DUF3857"/>
</dbReference>